<comment type="catalytic activity">
    <reaction evidence="3">
        <text>N(6)-octanoyl-L-lysyl-[glycine-cleavage complex H protein] + L-lysyl-[lipoyl-carrier protein] = N(6)-octanoyl-L-lysyl-[lipoyl-carrier protein] + L-lysyl-[glycine-cleavage complex H protein]</text>
        <dbReference type="Rhea" id="RHEA:20213"/>
        <dbReference type="Rhea" id="RHEA-COMP:10500"/>
        <dbReference type="Rhea" id="RHEA-COMP:10501"/>
        <dbReference type="Rhea" id="RHEA-COMP:10503"/>
        <dbReference type="Rhea" id="RHEA-COMP:10504"/>
        <dbReference type="ChEBI" id="CHEBI:29969"/>
        <dbReference type="ChEBI" id="CHEBI:78809"/>
        <dbReference type="EC" id="2.3.1.204"/>
    </reaction>
</comment>
<dbReference type="eggNOG" id="COG0095">
    <property type="taxonomic scope" value="Bacteria"/>
</dbReference>
<sequence length="286" mass="32935">MNTSYPWIKQSYSIYHAQQFPGETNPLTYFSLTDALIHHAANTEEPMLYFWPTEKLVFLGMIDTKMPYIEDALEVLKDHNYRYVSRNSGGLAVVSDPGILNFSMIFPEEGKQRLKINDAYERMHALVSETFRDYNIDIQAKEIPNSYCPGDYDLSINGRKIAGISQRRVKGGSAIMIYIGINGNQDERSYLIKDFYAQGIKGQEVKWDYPNIDPKVMTTVSQELGFEISVDQVIDLIIQVFERHGQVKQGPYTEDIIVNYQDEYQKMIRRNQKLLGPLFKEGVDEG</sequence>
<dbReference type="InterPro" id="IPR045864">
    <property type="entry name" value="aa-tRNA-synth_II/BPL/LPL"/>
</dbReference>
<dbReference type="CDD" id="cd16443">
    <property type="entry name" value="LplA"/>
    <property type="match status" value="1"/>
</dbReference>
<dbReference type="HOGENOM" id="CLU_067270_2_0_9"/>
<dbReference type="OrthoDB" id="2080934at2"/>
<dbReference type="GO" id="GO:0009107">
    <property type="term" value="P:lipoate biosynthetic process"/>
    <property type="evidence" value="ECO:0007669"/>
    <property type="project" value="UniProtKB-UniRule"/>
</dbReference>
<comment type="similarity">
    <text evidence="3">Belongs to the octanoyltransferase LipL family.</text>
</comment>
<dbReference type="InterPro" id="IPR024897">
    <property type="entry name" value="LipL"/>
</dbReference>
<gene>
    <name evidence="3" type="primary">lipL</name>
    <name evidence="5" type="ORF">HMPREF9698_00908</name>
</gene>
<comment type="function">
    <text evidence="3">Catalyzes the amidotransfer (transamidation) of the octanoyl moiety from octanoyl-GcvH to the lipoyl domain of the E2 subunit of lipoate-dependent enzymes.</text>
</comment>
<dbReference type="GO" id="GO:0009249">
    <property type="term" value="P:protein lipoylation"/>
    <property type="evidence" value="ECO:0007669"/>
    <property type="project" value="UniProtKB-UniRule"/>
</dbReference>
<keyword evidence="6" id="KW-1185">Reference proteome</keyword>
<feature type="active site" description="Acyl-thioester intermediate" evidence="3">
    <location>
        <position position="148"/>
    </location>
</feature>
<dbReference type="EMBL" id="AGXA01000018">
    <property type="protein sequence ID" value="EKU93613.1"/>
    <property type="molecule type" value="Genomic_DNA"/>
</dbReference>
<dbReference type="GO" id="GO:0033819">
    <property type="term" value="F:lipoyl(octanoyl) transferase activity"/>
    <property type="evidence" value="ECO:0007669"/>
    <property type="project" value="InterPro"/>
</dbReference>
<dbReference type="Pfam" id="PF21948">
    <property type="entry name" value="LplA-B_cat"/>
    <property type="match status" value="1"/>
</dbReference>
<dbReference type="PATRIC" id="fig|883081.3.peg.905"/>
<dbReference type="PANTHER" id="PTHR43679">
    <property type="entry name" value="OCTANOYLTRANSFERASE LIPM-RELATED"/>
    <property type="match status" value="1"/>
</dbReference>
<dbReference type="STRING" id="883081.HMPREF9698_00908"/>
<evidence type="ECO:0000259" key="4">
    <source>
        <dbReference type="PROSITE" id="PS51733"/>
    </source>
</evidence>
<dbReference type="PANTHER" id="PTHR43679:SF2">
    <property type="entry name" value="OCTANOYL-[GCVH]:PROTEIN N-OCTANOYLTRANSFERASE"/>
    <property type="match status" value="1"/>
</dbReference>
<evidence type="ECO:0000256" key="3">
    <source>
        <dbReference type="HAMAP-Rule" id="MF_02119"/>
    </source>
</evidence>
<dbReference type="PROSITE" id="PS51733">
    <property type="entry name" value="BPL_LPL_CATALYTIC"/>
    <property type="match status" value="1"/>
</dbReference>
<comment type="miscellaneous">
    <text evidence="3">The reaction proceeds via a thioester-linked acyl-enzyme intermediate.</text>
</comment>
<dbReference type="SUPFAM" id="SSF55681">
    <property type="entry name" value="Class II aaRS and biotin synthetases"/>
    <property type="match status" value="1"/>
</dbReference>
<evidence type="ECO:0000256" key="1">
    <source>
        <dbReference type="ARBA" id="ARBA00022679"/>
    </source>
</evidence>
<feature type="domain" description="BPL/LPL catalytic" evidence="4">
    <location>
        <begin position="42"/>
        <end position="249"/>
    </location>
</feature>
<organism evidence="5 6">
    <name type="scientific">Alloiococcus otitis ATCC 51267</name>
    <dbReference type="NCBI Taxonomy" id="883081"/>
    <lineage>
        <taxon>Bacteria</taxon>
        <taxon>Bacillati</taxon>
        <taxon>Bacillota</taxon>
        <taxon>Bacilli</taxon>
        <taxon>Lactobacillales</taxon>
        <taxon>Carnobacteriaceae</taxon>
        <taxon>Alloiococcus</taxon>
    </lineage>
</organism>
<accession>K9EA85</accession>
<dbReference type="Proteomes" id="UP000009875">
    <property type="component" value="Unassembled WGS sequence"/>
</dbReference>
<proteinExistence type="inferred from homology"/>
<dbReference type="EC" id="2.3.1.204" evidence="3"/>
<name>K9EA85_9LACT</name>
<reference evidence="5 6" key="1">
    <citation type="submission" date="2012-09" db="EMBL/GenBank/DDBJ databases">
        <title>The Genome Sequence of Alloiococcus otitis ATCC 51267.</title>
        <authorList>
            <consortium name="The Broad Institute Genome Sequencing Platform"/>
            <person name="Earl A."/>
            <person name="Ward D."/>
            <person name="Feldgarden M."/>
            <person name="Gevers D."/>
            <person name="Huys G."/>
            <person name="Walker B."/>
            <person name="Young S.K."/>
            <person name="Zeng Q."/>
            <person name="Gargeya S."/>
            <person name="Fitzgerald M."/>
            <person name="Haas B."/>
            <person name="Abouelleil A."/>
            <person name="Alvarado L."/>
            <person name="Arachchi H.M."/>
            <person name="Berlin A.M."/>
            <person name="Chapman S.B."/>
            <person name="Goldberg J."/>
            <person name="Griggs A."/>
            <person name="Gujja S."/>
            <person name="Hansen M."/>
            <person name="Howarth C."/>
            <person name="Imamovic A."/>
            <person name="Larimer J."/>
            <person name="McCowen C."/>
            <person name="Montmayeur A."/>
            <person name="Murphy C."/>
            <person name="Neiman D."/>
            <person name="Pearson M."/>
            <person name="Priest M."/>
            <person name="Roberts A."/>
            <person name="Saif S."/>
            <person name="Shea T."/>
            <person name="Sisk P."/>
            <person name="Sykes S."/>
            <person name="Wortman J."/>
            <person name="Nusbaum C."/>
            <person name="Birren B."/>
        </authorList>
    </citation>
    <scope>NUCLEOTIDE SEQUENCE [LARGE SCALE GENOMIC DNA]</scope>
    <source>
        <strain evidence="5 6">ATCC 51267</strain>
    </source>
</reference>
<keyword evidence="2 3" id="KW-0012">Acyltransferase</keyword>
<protein>
    <recommendedName>
        <fullName evidence="3">Octanoyl-[GcvH]:protein N-octanoyltransferase</fullName>
        <ecNumber evidence="3">2.3.1.204</ecNumber>
    </recommendedName>
    <alternativeName>
        <fullName evidence="3">Octanoyl-[GcvH]:E2 amidotransferase</fullName>
    </alternativeName>
</protein>
<comment type="pathway">
    <text evidence="3">Protein modification; protein lipoylation via endogenous pathway; protein N(6)-(lipoyl)lysine from octanoyl-[acyl-carrier-protein].</text>
</comment>
<feature type="site" description="Lowers pKa of active site Cys" evidence="3">
    <location>
        <position position="160"/>
    </location>
</feature>
<dbReference type="HAMAP" id="MF_02119">
    <property type="entry name" value="LipL"/>
    <property type="match status" value="1"/>
</dbReference>
<evidence type="ECO:0000313" key="6">
    <source>
        <dbReference type="Proteomes" id="UP000009875"/>
    </source>
</evidence>
<dbReference type="RefSeq" id="WP_003777819.1">
    <property type="nucleotide sequence ID" value="NZ_JH992958.1"/>
</dbReference>
<evidence type="ECO:0000256" key="2">
    <source>
        <dbReference type="ARBA" id="ARBA00023315"/>
    </source>
</evidence>
<dbReference type="InterPro" id="IPR050664">
    <property type="entry name" value="Octanoyltrans_LipM/LipL"/>
</dbReference>
<keyword evidence="1 3" id="KW-0808">Transferase</keyword>
<dbReference type="AlphaFoldDB" id="K9EA85"/>
<evidence type="ECO:0000313" key="5">
    <source>
        <dbReference type="EMBL" id="EKU93613.1"/>
    </source>
</evidence>
<dbReference type="InterPro" id="IPR004143">
    <property type="entry name" value="BPL_LPL_catalytic"/>
</dbReference>
<dbReference type="Gene3D" id="3.30.930.10">
    <property type="entry name" value="Bira Bifunctional Protein, Domain 2"/>
    <property type="match status" value="1"/>
</dbReference>
<comment type="caution">
    <text evidence="5">The sequence shown here is derived from an EMBL/GenBank/DDBJ whole genome shotgun (WGS) entry which is preliminary data.</text>
</comment>